<reference evidence="2 3" key="1">
    <citation type="submission" date="2024-01" db="EMBL/GenBank/DDBJ databases">
        <title>the genome sequence of strain Microbacterium schleiferi NBRC 15075.</title>
        <authorList>
            <person name="Ding Y."/>
            <person name="Zhang G."/>
        </authorList>
    </citation>
    <scope>NUCLEOTIDE SEQUENCE [LARGE SCALE GENOMIC DNA]</scope>
    <source>
        <strain evidence="2 3">NBRC 15075</strain>
    </source>
</reference>
<dbReference type="InterPro" id="IPR036388">
    <property type="entry name" value="WH-like_DNA-bd_sf"/>
</dbReference>
<dbReference type="InterPro" id="IPR036390">
    <property type="entry name" value="WH_DNA-bd_sf"/>
</dbReference>
<evidence type="ECO:0000313" key="3">
    <source>
        <dbReference type="Proteomes" id="UP001351900"/>
    </source>
</evidence>
<evidence type="ECO:0000259" key="1">
    <source>
        <dbReference type="Pfam" id="PF12802"/>
    </source>
</evidence>
<dbReference type="EMBL" id="JAZHOV010000002">
    <property type="protein sequence ID" value="MEF2254212.1"/>
    <property type="molecule type" value="Genomic_DNA"/>
</dbReference>
<feature type="domain" description="HTH marR-type" evidence="1">
    <location>
        <begin position="9"/>
        <end position="58"/>
    </location>
</feature>
<sequence>MGTWTFLTNHAHVLITVARDPGIRLRDIASAVGITERTAQQIVSDLVEGGYLRREKDGRRNTYQCVSDLPLRHPVESDHAVGELLAAVGADRSRG</sequence>
<dbReference type="Pfam" id="PF12802">
    <property type="entry name" value="MarR_2"/>
    <property type="match status" value="1"/>
</dbReference>
<keyword evidence="3" id="KW-1185">Reference proteome</keyword>
<accession>A0ABU7V3F8</accession>
<proteinExistence type="predicted"/>
<protein>
    <submittedName>
        <fullName evidence="2">Helix-turn-helix domain-containing protein</fullName>
    </submittedName>
</protein>
<dbReference type="SUPFAM" id="SSF46785">
    <property type="entry name" value="Winged helix' DNA-binding domain"/>
    <property type="match status" value="1"/>
</dbReference>
<dbReference type="InterPro" id="IPR000835">
    <property type="entry name" value="HTH_MarR-typ"/>
</dbReference>
<name>A0ABU7V3F8_9MICO</name>
<dbReference type="RefSeq" id="WP_331790808.1">
    <property type="nucleotide sequence ID" value="NZ_BAAAUO010000005.1"/>
</dbReference>
<comment type="caution">
    <text evidence="2">The sequence shown here is derived from an EMBL/GenBank/DDBJ whole genome shotgun (WGS) entry which is preliminary data.</text>
</comment>
<dbReference type="Proteomes" id="UP001351900">
    <property type="component" value="Unassembled WGS sequence"/>
</dbReference>
<organism evidence="2 3">
    <name type="scientific">Microbacterium schleiferi</name>
    <dbReference type="NCBI Taxonomy" id="69362"/>
    <lineage>
        <taxon>Bacteria</taxon>
        <taxon>Bacillati</taxon>
        <taxon>Actinomycetota</taxon>
        <taxon>Actinomycetes</taxon>
        <taxon>Micrococcales</taxon>
        <taxon>Microbacteriaceae</taxon>
        <taxon>Microbacterium</taxon>
    </lineage>
</organism>
<dbReference type="Gene3D" id="1.10.10.10">
    <property type="entry name" value="Winged helix-like DNA-binding domain superfamily/Winged helix DNA-binding domain"/>
    <property type="match status" value="1"/>
</dbReference>
<gene>
    <name evidence="2" type="ORF">V2V91_03535</name>
</gene>
<evidence type="ECO:0000313" key="2">
    <source>
        <dbReference type="EMBL" id="MEF2254212.1"/>
    </source>
</evidence>